<gene>
    <name evidence="2" type="ORF">K432DRAFT_388460</name>
</gene>
<feature type="region of interest" description="Disordered" evidence="1">
    <location>
        <begin position="1"/>
        <end position="25"/>
    </location>
</feature>
<feature type="region of interest" description="Disordered" evidence="1">
    <location>
        <begin position="50"/>
        <end position="83"/>
    </location>
</feature>
<feature type="region of interest" description="Disordered" evidence="1">
    <location>
        <begin position="320"/>
        <end position="348"/>
    </location>
</feature>
<keyword evidence="3" id="KW-1185">Reference proteome</keyword>
<sequence length="584" mass="65296">MDIELQSIGIQQSRRNTYPPRGVVKAGHPPLTLPILPSYIPSALTSFDVQPSPKLHGDSPTIPQTPTKIPAPEASQKSTDRPRAMAVHFEDTVMDETIKPPPPPFPPPDQHADPIHIPGPLPNDLPPPPPPPGPPLPLDLAYPDMDGNPRLNAAAHKIYIRFMEELSAFVLLQENITRLRVQVQEKRTALRIFRDRVSDCDREFMDGLRKFWTNGTPNDPRLEKLYESSITARDVVGPAEVDYEEMEVRLGGAEFSLKEKFEELQRKFQHFFRLQAGTTTVPSHHSDISFESSASSMERNDPRNASMLQGAYLGDNVKVGERPAPVPIPPAQDSASGPHESSISHTNKRRSTILTAEDQHNTNADDVYFPLDFAAPDLKSSNMWSASHTLHESLRGVGELYTIPEDMLIPTPERDILAEGCDLLLLGDDSDTQSTLSDYLLEFDSTRDRVNQWLLHKLRISPWEVFELHGRIVKCSADVPSWARLALKFWRQDFPGVYPEASIDSEEQESIGHQSNHSPVPSPYPELVASRKRQKRGPPSRSSDPASPLSRNDFEIRFSDSAARRASFTGNAPPMSLSSPYPRQ</sequence>
<accession>A0A8E2EKF3</accession>
<protein>
    <submittedName>
        <fullName evidence="2">Uncharacterized protein</fullName>
    </submittedName>
</protein>
<feature type="compositionally biased region" description="Polar residues" evidence="1">
    <location>
        <begin position="333"/>
        <end position="345"/>
    </location>
</feature>
<dbReference type="Proteomes" id="UP000250266">
    <property type="component" value="Unassembled WGS sequence"/>
</dbReference>
<feature type="region of interest" description="Disordered" evidence="1">
    <location>
        <begin position="95"/>
        <end position="135"/>
    </location>
</feature>
<name>A0A8E2EKF3_9PEZI</name>
<organism evidence="2 3">
    <name type="scientific">Lepidopterella palustris CBS 459.81</name>
    <dbReference type="NCBI Taxonomy" id="1314670"/>
    <lineage>
        <taxon>Eukaryota</taxon>
        <taxon>Fungi</taxon>
        <taxon>Dikarya</taxon>
        <taxon>Ascomycota</taxon>
        <taxon>Pezizomycotina</taxon>
        <taxon>Dothideomycetes</taxon>
        <taxon>Pleosporomycetidae</taxon>
        <taxon>Mytilinidiales</taxon>
        <taxon>Argynnaceae</taxon>
        <taxon>Lepidopterella</taxon>
    </lineage>
</organism>
<dbReference type="OrthoDB" id="3553547at2759"/>
<feature type="compositionally biased region" description="Polar residues" evidence="1">
    <location>
        <begin position="281"/>
        <end position="297"/>
    </location>
</feature>
<proteinExistence type="predicted"/>
<feature type="region of interest" description="Disordered" evidence="1">
    <location>
        <begin position="281"/>
        <end position="302"/>
    </location>
</feature>
<feature type="region of interest" description="Disordered" evidence="1">
    <location>
        <begin position="504"/>
        <end position="584"/>
    </location>
</feature>
<dbReference type="AlphaFoldDB" id="A0A8E2EKF3"/>
<evidence type="ECO:0000256" key="1">
    <source>
        <dbReference type="SAM" id="MobiDB-lite"/>
    </source>
</evidence>
<evidence type="ECO:0000313" key="2">
    <source>
        <dbReference type="EMBL" id="OCK85584.1"/>
    </source>
</evidence>
<evidence type="ECO:0000313" key="3">
    <source>
        <dbReference type="Proteomes" id="UP000250266"/>
    </source>
</evidence>
<feature type="compositionally biased region" description="Pro residues" evidence="1">
    <location>
        <begin position="117"/>
        <end position="135"/>
    </location>
</feature>
<feature type="compositionally biased region" description="Pro residues" evidence="1">
    <location>
        <begin position="99"/>
        <end position="109"/>
    </location>
</feature>
<reference evidence="2 3" key="1">
    <citation type="journal article" date="2016" name="Nat. Commun.">
        <title>Ectomycorrhizal ecology is imprinted in the genome of the dominant symbiotic fungus Cenococcum geophilum.</title>
        <authorList>
            <consortium name="DOE Joint Genome Institute"/>
            <person name="Peter M."/>
            <person name="Kohler A."/>
            <person name="Ohm R.A."/>
            <person name="Kuo A."/>
            <person name="Krutzmann J."/>
            <person name="Morin E."/>
            <person name="Arend M."/>
            <person name="Barry K.W."/>
            <person name="Binder M."/>
            <person name="Choi C."/>
            <person name="Clum A."/>
            <person name="Copeland A."/>
            <person name="Grisel N."/>
            <person name="Haridas S."/>
            <person name="Kipfer T."/>
            <person name="LaButti K."/>
            <person name="Lindquist E."/>
            <person name="Lipzen A."/>
            <person name="Maire R."/>
            <person name="Meier B."/>
            <person name="Mihaltcheva S."/>
            <person name="Molinier V."/>
            <person name="Murat C."/>
            <person name="Poggeler S."/>
            <person name="Quandt C.A."/>
            <person name="Sperisen C."/>
            <person name="Tritt A."/>
            <person name="Tisserant E."/>
            <person name="Crous P.W."/>
            <person name="Henrissat B."/>
            <person name="Nehls U."/>
            <person name="Egli S."/>
            <person name="Spatafora J.W."/>
            <person name="Grigoriev I.V."/>
            <person name="Martin F.M."/>
        </authorList>
    </citation>
    <scope>NUCLEOTIDE SEQUENCE [LARGE SCALE GENOMIC DNA]</scope>
    <source>
        <strain evidence="2 3">CBS 459.81</strain>
    </source>
</reference>
<dbReference type="EMBL" id="KV744816">
    <property type="protein sequence ID" value="OCK85584.1"/>
    <property type="molecule type" value="Genomic_DNA"/>
</dbReference>